<gene>
    <name evidence="2" type="ORF">S12H4_05194</name>
</gene>
<evidence type="ECO:0000313" key="2">
    <source>
        <dbReference type="EMBL" id="GAI62644.1"/>
    </source>
</evidence>
<dbReference type="AlphaFoldDB" id="X1S4C7"/>
<organism evidence="2">
    <name type="scientific">marine sediment metagenome</name>
    <dbReference type="NCBI Taxonomy" id="412755"/>
    <lineage>
        <taxon>unclassified sequences</taxon>
        <taxon>metagenomes</taxon>
        <taxon>ecological metagenomes</taxon>
    </lineage>
</organism>
<accession>X1S4C7</accession>
<comment type="caution">
    <text evidence="2">The sequence shown here is derived from an EMBL/GenBank/DDBJ whole genome shotgun (WGS) entry which is preliminary data.</text>
</comment>
<reference evidence="2" key="1">
    <citation type="journal article" date="2014" name="Front. Microbiol.">
        <title>High frequency of phylogenetically diverse reductive dehalogenase-homologous genes in deep subseafloor sedimentary metagenomes.</title>
        <authorList>
            <person name="Kawai M."/>
            <person name="Futagami T."/>
            <person name="Toyoda A."/>
            <person name="Takaki Y."/>
            <person name="Nishi S."/>
            <person name="Hori S."/>
            <person name="Arai W."/>
            <person name="Tsubouchi T."/>
            <person name="Morono Y."/>
            <person name="Uchiyama I."/>
            <person name="Ito T."/>
            <person name="Fujiyama A."/>
            <person name="Inagaki F."/>
            <person name="Takami H."/>
        </authorList>
    </citation>
    <scope>NUCLEOTIDE SEQUENCE</scope>
    <source>
        <strain evidence="2">Expedition CK06-06</strain>
    </source>
</reference>
<sequence length="120" mass="13424">MSGEKEIWLVDKGSGEKLSHQLQQAEQRGLLTGKEPPPKAKGGGKEEGAPEITSEGIFAYTIHLPADAFTLFNLAKFSGLEKDGGKPFDEFVWDCILARFRYDFEMQLVLAPIPDEQKRR</sequence>
<evidence type="ECO:0000256" key="1">
    <source>
        <dbReference type="SAM" id="MobiDB-lite"/>
    </source>
</evidence>
<proteinExistence type="predicted"/>
<name>X1S4C7_9ZZZZ</name>
<protein>
    <submittedName>
        <fullName evidence="2">Uncharacterized protein</fullName>
    </submittedName>
</protein>
<feature type="region of interest" description="Disordered" evidence="1">
    <location>
        <begin position="18"/>
        <end position="50"/>
    </location>
</feature>
<dbReference type="EMBL" id="BARW01001690">
    <property type="protein sequence ID" value="GAI62644.1"/>
    <property type="molecule type" value="Genomic_DNA"/>
</dbReference>